<dbReference type="Proteomes" id="UP000094622">
    <property type="component" value="Unassembled WGS sequence"/>
</dbReference>
<dbReference type="EMBL" id="MCRJ01000018">
    <property type="protein sequence ID" value="ODN71574.1"/>
    <property type="molecule type" value="Genomic_DNA"/>
</dbReference>
<dbReference type="AlphaFoldDB" id="A0A1E3H5J3"/>
<accession>A0A1E3H5J3</accession>
<evidence type="ECO:0000313" key="1">
    <source>
        <dbReference type="EMBL" id="ODN71574.1"/>
    </source>
</evidence>
<comment type="caution">
    <text evidence="1">The sequence shown here is derived from an EMBL/GenBank/DDBJ whole genome shotgun (WGS) entry which is preliminary data.</text>
</comment>
<dbReference type="OrthoDB" id="8564128at2"/>
<reference evidence="1 2" key="1">
    <citation type="submission" date="2016-07" db="EMBL/GenBank/DDBJ databases">
        <title>Draft Genome Sequence of Methylobrevis pamukkalensis PK2.</title>
        <authorList>
            <person name="Vasilenko O.V."/>
            <person name="Doronina N.V."/>
            <person name="Shmareva M.N."/>
            <person name="Tarlachkov S.V."/>
            <person name="Mustakhimov I."/>
            <person name="Trotsenko Y.A."/>
        </authorList>
    </citation>
    <scope>NUCLEOTIDE SEQUENCE [LARGE SCALE GENOMIC DNA]</scope>
    <source>
        <strain evidence="1 2">PK2</strain>
    </source>
</reference>
<keyword evidence="2" id="KW-1185">Reference proteome</keyword>
<gene>
    <name evidence="1" type="ORF">A6302_01087</name>
</gene>
<name>A0A1E3H5J3_9HYPH</name>
<dbReference type="RefSeq" id="WP_069306098.1">
    <property type="nucleotide sequence ID" value="NZ_MCRJ01000018.1"/>
</dbReference>
<organism evidence="1 2">
    <name type="scientific">Methylobrevis pamukkalensis</name>
    <dbReference type="NCBI Taxonomy" id="1439726"/>
    <lineage>
        <taxon>Bacteria</taxon>
        <taxon>Pseudomonadati</taxon>
        <taxon>Pseudomonadota</taxon>
        <taxon>Alphaproteobacteria</taxon>
        <taxon>Hyphomicrobiales</taxon>
        <taxon>Pleomorphomonadaceae</taxon>
        <taxon>Methylobrevis</taxon>
    </lineage>
</organism>
<sequence length="109" mass="11410">MKIAKPAKDVPAALAKLSGKWSGWMCDKKACDVKVAVESVSASSVTFVYAFADAKTAPTASRLTGKVSGGEVVAKAGGSTITIRLRPDGKMDILWQKGRRWASGILAKG</sequence>
<proteinExistence type="predicted"/>
<protein>
    <submittedName>
        <fullName evidence="1">Uncharacterized protein</fullName>
    </submittedName>
</protein>
<evidence type="ECO:0000313" key="2">
    <source>
        <dbReference type="Proteomes" id="UP000094622"/>
    </source>
</evidence>